<sequence>MDVFRATVVMTFRWILRDRVLHAILAVALLMILLVPALSTFSMRQVQELSITLSLSAISFVLLMVTVLLGASSVWRDIERRYLASVLTLPISRTVFLLGRFCGIACFIALCGVVLGAAAAVIISVSSAQYPSDIPIHWDKIGLALLADIAKYIMLASVGIFFSTVSTSFYFPFFASIGIYLAGSGSQEVYEYVSGQFGKEMGSVSVALFKAVYYLIPNFAAFDLKVPAIYGVPVLPAGLGLTFSYAVLYCAILLCVSSYTFSRRQFP</sequence>
<evidence type="ECO:0000313" key="3">
    <source>
        <dbReference type="Proteomes" id="UP000556026"/>
    </source>
</evidence>
<evidence type="ECO:0000313" key="2">
    <source>
        <dbReference type="EMBL" id="GFO57954.1"/>
    </source>
</evidence>
<dbReference type="PANTHER" id="PTHR43471">
    <property type="entry name" value="ABC TRANSPORTER PERMEASE"/>
    <property type="match status" value="1"/>
</dbReference>
<feature type="transmembrane region" description="Helical" evidence="1">
    <location>
        <begin position="20"/>
        <end position="41"/>
    </location>
</feature>
<protein>
    <submittedName>
        <fullName evidence="2">Membrane protein</fullName>
    </submittedName>
</protein>
<dbReference type="PANTHER" id="PTHR43471:SF10">
    <property type="entry name" value="SLL1107 PROTEIN"/>
    <property type="match status" value="1"/>
</dbReference>
<keyword evidence="1" id="KW-0472">Membrane</keyword>
<dbReference type="EMBL" id="BLXX01000001">
    <property type="protein sequence ID" value="GFO57954.1"/>
    <property type="molecule type" value="Genomic_DNA"/>
</dbReference>
<feature type="transmembrane region" description="Helical" evidence="1">
    <location>
        <begin position="169"/>
        <end position="190"/>
    </location>
</feature>
<dbReference type="Proteomes" id="UP000556026">
    <property type="component" value="Unassembled WGS sequence"/>
</dbReference>
<comment type="caution">
    <text evidence="2">The sequence shown here is derived from an EMBL/GenBank/DDBJ whole genome shotgun (WGS) entry which is preliminary data.</text>
</comment>
<feature type="transmembrane region" description="Helical" evidence="1">
    <location>
        <begin position="95"/>
        <end position="123"/>
    </location>
</feature>
<dbReference type="AlphaFoldDB" id="A0A6V8MDH7"/>
<keyword evidence="3" id="KW-1185">Reference proteome</keyword>
<accession>A0A6V8MDH7</accession>
<reference evidence="3" key="1">
    <citation type="submission" date="2020-06" db="EMBL/GenBank/DDBJ databases">
        <title>Draft genomic sequence of Geomonas sp. Red330.</title>
        <authorList>
            <person name="Itoh H."/>
            <person name="Zhenxing X."/>
            <person name="Ushijima N."/>
            <person name="Masuda Y."/>
            <person name="Shiratori Y."/>
            <person name="Senoo K."/>
        </authorList>
    </citation>
    <scope>NUCLEOTIDE SEQUENCE [LARGE SCALE GENOMIC DNA]</scope>
    <source>
        <strain evidence="3">Red330</strain>
    </source>
</reference>
<keyword evidence="1" id="KW-0812">Transmembrane</keyword>
<feature type="transmembrane region" description="Helical" evidence="1">
    <location>
        <begin position="202"/>
        <end position="222"/>
    </location>
</feature>
<evidence type="ECO:0000256" key="1">
    <source>
        <dbReference type="SAM" id="Phobius"/>
    </source>
</evidence>
<feature type="transmembrane region" description="Helical" evidence="1">
    <location>
        <begin position="53"/>
        <end position="75"/>
    </location>
</feature>
<gene>
    <name evidence="2" type="primary">xapB</name>
    <name evidence="2" type="ORF">GMST_02790</name>
</gene>
<name>A0A6V8MDH7_9BACT</name>
<feature type="transmembrane region" description="Helical" evidence="1">
    <location>
        <begin position="242"/>
        <end position="261"/>
    </location>
</feature>
<organism evidence="2 3">
    <name type="scientific">Geomonas silvestris</name>
    <dbReference type="NCBI Taxonomy" id="2740184"/>
    <lineage>
        <taxon>Bacteria</taxon>
        <taxon>Pseudomonadati</taxon>
        <taxon>Thermodesulfobacteriota</taxon>
        <taxon>Desulfuromonadia</taxon>
        <taxon>Geobacterales</taxon>
        <taxon>Geobacteraceae</taxon>
        <taxon>Geomonas</taxon>
    </lineage>
</organism>
<proteinExistence type="predicted"/>
<keyword evidence="1" id="KW-1133">Transmembrane helix</keyword>